<keyword evidence="3" id="KW-1185">Reference proteome</keyword>
<dbReference type="OrthoDB" id="2136948at2759"/>
<dbReference type="EMBL" id="MCFL01000001">
    <property type="protein sequence ID" value="ORZ41415.1"/>
    <property type="molecule type" value="Genomic_DNA"/>
</dbReference>
<dbReference type="AlphaFoldDB" id="A0A1Y2I3G9"/>
<feature type="region of interest" description="Disordered" evidence="1">
    <location>
        <begin position="347"/>
        <end position="382"/>
    </location>
</feature>
<reference evidence="2 3" key="1">
    <citation type="submission" date="2016-07" db="EMBL/GenBank/DDBJ databases">
        <title>Pervasive Adenine N6-methylation of Active Genes in Fungi.</title>
        <authorList>
            <consortium name="DOE Joint Genome Institute"/>
            <person name="Mondo S.J."/>
            <person name="Dannebaum R.O."/>
            <person name="Kuo R.C."/>
            <person name="Labutti K."/>
            <person name="Haridas S."/>
            <person name="Kuo A."/>
            <person name="Salamov A."/>
            <person name="Ahrendt S.R."/>
            <person name="Lipzen A."/>
            <person name="Sullivan W."/>
            <person name="Andreopoulos W.B."/>
            <person name="Clum A."/>
            <person name="Lindquist E."/>
            <person name="Daum C."/>
            <person name="Ramamoorthy G.K."/>
            <person name="Gryganskyi A."/>
            <person name="Culley D."/>
            <person name="Magnuson J.K."/>
            <person name="James T.Y."/>
            <person name="O'Malley M.A."/>
            <person name="Stajich J.E."/>
            <person name="Spatafora J.W."/>
            <person name="Visel A."/>
            <person name="Grigoriev I.V."/>
        </authorList>
    </citation>
    <scope>NUCLEOTIDE SEQUENCE [LARGE SCALE GENOMIC DNA]</scope>
    <source>
        <strain evidence="2 3">PL171</strain>
    </source>
</reference>
<feature type="compositionally biased region" description="Low complexity" evidence="1">
    <location>
        <begin position="259"/>
        <end position="270"/>
    </location>
</feature>
<sequence>MALYPTSPHELTLFALSNHLDICPPVSIVSDDWKMGLTGPTSQSIRGQDSPFCLGLDRRIADQLVRKPIPRYDFLEPPGIAWLDPKSLIPHEPTSPTHLKRLITYLRDLDDDALLPTIIVTRSSPHVILDGHHRWQSSLALNIPRVPCWVVDDTRADASPDTLLPVPHTQFWNATSLYQLVSSQDAIPNDAYSYYRVRVYDTRSYSTLRIRDIAEKAREAHRSAAGVGFGVKGTKHVAIRVPTLASAPVLPVINMATSGSAGKSGATASTKSDKRDRSTLMDAVEAEDEEVRLEKVAPLIEWGLWKSAGDGYRPKTLGGVNVAELRPIYGLGEAGMSLAHLAESVVLSDDGEESDASSRKSGHGRRCNVSPDRDDADNDNSL</sequence>
<dbReference type="SUPFAM" id="SSF110849">
    <property type="entry name" value="ParB/Sulfiredoxin"/>
    <property type="match status" value="1"/>
</dbReference>
<comment type="caution">
    <text evidence="2">The sequence shown here is derived from an EMBL/GenBank/DDBJ whole genome shotgun (WGS) entry which is preliminary data.</text>
</comment>
<evidence type="ECO:0000313" key="2">
    <source>
        <dbReference type="EMBL" id="ORZ41415.1"/>
    </source>
</evidence>
<feature type="region of interest" description="Disordered" evidence="1">
    <location>
        <begin position="259"/>
        <end position="279"/>
    </location>
</feature>
<name>A0A1Y2I3G9_9FUNG</name>
<dbReference type="InterPro" id="IPR036086">
    <property type="entry name" value="ParB/Sulfiredoxin_sf"/>
</dbReference>
<accession>A0A1Y2I3G9</accession>
<evidence type="ECO:0000256" key="1">
    <source>
        <dbReference type="SAM" id="MobiDB-lite"/>
    </source>
</evidence>
<evidence type="ECO:0000313" key="3">
    <source>
        <dbReference type="Proteomes" id="UP000193411"/>
    </source>
</evidence>
<proteinExistence type="predicted"/>
<dbReference type="Proteomes" id="UP000193411">
    <property type="component" value="Unassembled WGS sequence"/>
</dbReference>
<dbReference type="Gene3D" id="3.90.1530.10">
    <property type="entry name" value="Conserved hypothetical protein from pyrococcus furiosus pfu- 392566-001, ParB domain"/>
    <property type="match status" value="1"/>
</dbReference>
<organism evidence="2 3">
    <name type="scientific">Catenaria anguillulae PL171</name>
    <dbReference type="NCBI Taxonomy" id="765915"/>
    <lineage>
        <taxon>Eukaryota</taxon>
        <taxon>Fungi</taxon>
        <taxon>Fungi incertae sedis</taxon>
        <taxon>Blastocladiomycota</taxon>
        <taxon>Blastocladiomycetes</taxon>
        <taxon>Blastocladiales</taxon>
        <taxon>Catenariaceae</taxon>
        <taxon>Catenaria</taxon>
    </lineage>
</organism>
<protein>
    <submittedName>
        <fullName evidence="2">Uncharacterized protein</fullName>
    </submittedName>
</protein>
<gene>
    <name evidence="2" type="ORF">BCR44DRAFT_410855</name>
</gene>